<dbReference type="Gene3D" id="3.40.50.720">
    <property type="entry name" value="NAD(P)-binding Rossmann-like Domain"/>
    <property type="match status" value="1"/>
</dbReference>
<dbReference type="KEGG" id="vin:AKJ08_0328"/>
<dbReference type="PANTHER" id="PTHR44196">
    <property type="entry name" value="DEHYDROGENASE/REDUCTASE SDR FAMILY MEMBER 7B"/>
    <property type="match status" value="1"/>
</dbReference>
<dbReference type="SUPFAM" id="SSF51735">
    <property type="entry name" value="NAD(P)-binding Rossmann-fold domains"/>
    <property type="match status" value="1"/>
</dbReference>
<dbReference type="PROSITE" id="PS00061">
    <property type="entry name" value="ADH_SHORT"/>
    <property type="match status" value="1"/>
</dbReference>
<dbReference type="PRINTS" id="PR00081">
    <property type="entry name" value="GDHRDH"/>
</dbReference>
<evidence type="ECO:0000313" key="3">
    <source>
        <dbReference type="EMBL" id="AKU89941.1"/>
    </source>
</evidence>
<protein>
    <submittedName>
        <fullName evidence="3">Sorbitol-6-phosphate 2-dehydrogenase</fullName>
    </submittedName>
</protein>
<name>A0A0K1P946_9BACT</name>
<dbReference type="PATRIC" id="fig|1391653.3.peg.341"/>
<keyword evidence="2" id="KW-0560">Oxidoreductase</keyword>
<dbReference type="GO" id="GO:0016491">
    <property type="term" value="F:oxidoreductase activity"/>
    <property type="evidence" value="ECO:0007669"/>
    <property type="project" value="UniProtKB-KW"/>
</dbReference>
<dbReference type="InterPro" id="IPR020904">
    <property type="entry name" value="Sc_DH/Rdtase_CS"/>
</dbReference>
<organism evidence="3 4">
    <name type="scientific">Vulgatibacter incomptus</name>
    <dbReference type="NCBI Taxonomy" id="1391653"/>
    <lineage>
        <taxon>Bacteria</taxon>
        <taxon>Pseudomonadati</taxon>
        <taxon>Myxococcota</taxon>
        <taxon>Myxococcia</taxon>
        <taxon>Myxococcales</taxon>
        <taxon>Cystobacterineae</taxon>
        <taxon>Vulgatibacteraceae</taxon>
        <taxon>Vulgatibacter</taxon>
    </lineage>
</organism>
<dbReference type="EMBL" id="CP012332">
    <property type="protein sequence ID" value="AKU89941.1"/>
    <property type="molecule type" value="Genomic_DNA"/>
</dbReference>
<proteinExistence type="inferred from homology"/>
<dbReference type="PANTHER" id="PTHR44196:SF1">
    <property type="entry name" value="DEHYDROGENASE_REDUCTASE SDR FAMILY MEMBER 7B"/>
    <property type="match status" value="1"/>
</dbReference>
<dbReference type="STRING" id="1391653.AKJ08_0328"/>
<evidence type="ECO:0000256" key="2">
    <source>
        <dbReference type="ARBA" id="ARBA00023002"/>
    </source>
</evidence>
<reference evidence="3 4" key="1">
    <citation type="submission" date="2015-08" db="EMBL/GenBank/DDBJ databases">
        <authorList>
            <person name="Babu N.S."/>
            <person name="Beckwith C.J."/>
            <person name="Beseler K.G."/>
            <person name="Brison A."/>
            <person name="Carone J.V."/>
            <person name="Caskin T.P."/>
            <person name="Diamond M."/>
            <person name="Durham M.E."/>
            <person name="Foxe J.M."/>
            <person name="Go M."/>
            <person name="Henderson B.A."/>
            <person name="Jones I.B."/>
            <person name="McGettigan J.A."/>
            <person name="Micheletti S.J."/>
            <person name="Nasrallah M.E."/>
            <person name="Ortiz D."/>
            <person name="Piller C.R."/>
            <person name="Privatt S.R."/>
            <person name="Schneider S.L."/>
            <person name="Sharp S."/>
            <person name="Smith T.C."/>
            <person name="Stanton J.D."/>
            <person name="Ullery H.E."/>
            <person name="Wilson R.J."/>
            <person name="Serrano M.G."/>
            <person name="Buck G."/>
            <person name="Lee V."/>
            <person name="Wang Y."/>
            <person name="Carvalho R."/>
            <person name="Voegtly L."/>
            <person name="Shi R."/>
            <person name="Duckworth R."/>
            <person name="Johnson A."/>
            <person name="Loviza R."/>
            <person name="Walstead R."/>
            <person name="Shah Z."/>
            <person name="Kiflezghi M."/>
            <person name="Wade K."/>
            <person name="Ball S.L."/>
            <person name="Bradley K.W."/>
            <person name="Asai D.J."/>
            <person name="Bowman C.A."/>
            <person name="Russell D.A."/>
            <person name="Pope W.H."/>
            <person name="Jacobs-Sera D."/>
            <person name="Hendrix R.W."/>
            <person name="Hatfull G.F."/>
        </authorList>
    </citation>
    <scope>NUCLEOTIDE SEQUENCE [LARGE SCALE GENOMIC DNA]</scope>
    <source>
        <strain evidence="3 4">DSM 27710</strain>
    </source>
</reference>
<dbReference type="RefSeq" id="WP_050724454.1">
    <property type="nucleotide sequence ID" value="NZ_CP012332.1"/>
</dbReference>
<evidence type="ECO:0000313" key="4">
    <source>
        <dbReference type="Proteomes" id="UP000055590"/>
    </source>
</evidence>
<gene>
    <name evidence="3" type="ORF">AKJ08_0328</name>
</gene>
<dbReference type="Proteomes" id="UP000055590">
    <property type="component" value="Chromosome"/>
</dbReference>
<dbReference type="OrthoDB" id="9804952at2"/>
<dbReference type="Pfam" id="PF00106">
    <property type="entry name" value="adh_short"/>
    <property type="match status" value="1"/>
</dbReference>
<dbReference type="GO" id="GO:0016020">
    <property type="term" value="C:membrane"/>
    <property type="evidence" value="ECO:0007669"/>
    <property type="project" value="TreeGrafter"/>
</dbReference>
<accession>A0A0K1P946</accession>
<dbReference type="InterPro" id="IPR002347">
    <property type="entry name" value="SDR_fam"/>
</dbReference>
<sequence length="245" mass="26310">MRRIVIFGATSAIAQETARLFASKGARLFLVGRNAERLEAVASDLRVRGASQVEHEVFDLDHIDGHGGLIDRAEERLGGLDTALVAHGTLPDQAACASDFTVAEAALRTNFVSAASLLTHLANRFEARRYGAIAVISSVAGDRGRQSNYVYGSAKAALTAFASGMRNRLHAAGVSLVTVKPGFVDTPMTAHVPKGPLFVGPAVVGKGIYRAIMRGRGEVYLPRFWWAIMAIIRSIPEAIFVRLKL</sequence>
<dbReference type="AlphaFoldDB" id="A0A0K1P946"/>
<evidence type="ECO:0000256" key="1">
    <source>
        <dbReference type="ARBA" id="ARBA00006484"/>
    </source>
</evidence>
<keyword evidence="4" id="KW-1185">Reference proteome</keyword>
<dbReference type="InterPro" id="IPR036291">
    <property type="entry name" value="NAD(P)-bd_dom_sf"/>
</dbReference>
<dbReference type="NCBIfam" id="NF005489">
    <property type="entry name" value="PRK07102.1"/>
    <property type="match status" value="1"/>
</dbReference>
<comment type="similarity">
    <text evidence="1">Belongs to the short-chain dehydrogenases/reductases (SDR) family.</text>
</comment>